<keyword evidence="3" id="KW-1185">Reference proteome</keyword>
<dbReference type="Proteomes" id="UP000807342">
    <property type="component" value="Unassembled WGS sequence"/>
</dbReference>
<sequence>MPAPHASGTMTPLTTTLVIYKNLQVQHHVRHDTQTHGGGMVLADHLNQTKLRMCLLRDSCRMEWRIRGDAGGSRQRETNLLSLGLELLLRLVALAMDDDLKPLSPQLSPGKQDHEIIQEYRQMSCPGQKSNPRPDSRGETAQRDILPPPDNGSSEAQSSTLGW</sequence>
<evidence type="ECO:0000313" key="2">
    <source>
        <dbReference type="EMBL" id="KAF9439819.1"/>
    </source>
</evidence>
<feature type="compositionally biased region" description="Polar residues" evidence="1">
    <location>
        <begin position="151"/>
        <end position="163"/>
    </location>
</feature>
<proteinExistence type="predicted"/>
<comment type="caution">
    <text evidence="2">The sequence shown here is derived from an EMBL/GenBank/DDBJ whole genome shotgun (WGS) entry which is preliminary data.</text>
</comment>
<reference evidence="2" key="1">
    <citation type="submission" date="2020-11" db="EMBL/GenBank/DDBJ databases">
        <authorList>
            <consortium name="DOE Joint Genome Institute"/>
            <person name="Ahrendt S."/>
            <person name="Riley R."/>
            <person name="Andreopoulos W."/>
            <person name="Labutti K."/>
            <person name="Pangilinan J."/>
            <person name="Ruiz-Duenas F.J."/>
            <person name="Barrasa J.M."/>
            <person name="Sanchez-Garcia M."/>
            <person name="Camarero S."/>
            <person name="Miyauchi S."/>
            <person name="Serrano A."/>
            <person name="Linde D."/>
            <person name="Babiker R."/>
            <person name="Drula E."/>
            <person name="Ayuso-Fernandez I."/>
            <person name="Pacheco R."/>
            <person name="Padilla G."/>
            <person name="Ferreira P."/>
            <person name="Barriuso J."/>
            <person name="Kellner H."/>
            <person name="Castanera R."/>
            <person name="Alfaro M."/>
            <person name="Ramirez L."/>
            <person name="Pisabarro A.G."/>
            <person name="Kuo A."/>
            <person name="Tritt A."/>
            <person name="Lipzen A."/>
            <person name="He G."/>
            <person name="Yan M."/>
            <person name="Ng V."/>
            <person name="Cullen D."/>
            <person name="Martin F."/>
            <person name="Rosso M.-N."/>
            <person name="Henrissat B."/>
            <person name="Hibbett D."/>
            <person name="Martinez A.T."/>
            <person name="Grigoriev I.V."/>
        </authorList>
    </citation>
    <scope>NUCLEOTIDE SEQUENCE</scope>
    <source>
        <strain evidence="2">MF-IS2</strain>
    </source>
</reference>
<feature type="compositionally biased region" description="Basic and acidic residues" evidence="1">
    <location>
        <begin position="132"/>
        <end position="142"/>
    </location>
</feature>
<evidence type="ECO:0000313" key="3">
    <source>
        <dbReference type="Proteomes" id="UP000807342"/>
    </source>
</evidence>
<dbReference type="EMBL" id="MU153346">
    <property type="protein sequence ID" value="KAF9439819.1"/>
    <property type="molecule type" value="Genomic_DNA"/>
</dbReference>
<accession>A0A9P5WW09</accession>
<protein>
    <submittedName>
        <fullName evidence="2">Uncharacterized protein</fullName>
    </submittedName>
</protein>
<evidence type="ECO:0000256" key="1">
    <source>
        <dbReference type="SAM" id="MobiDB-lite"/>
    </source>
</evidence>
<gene>
    <name evidence="2" type="ORF">P691DRAFT_784701</name>
</gene>
<dbReference type="AlphaFoldDB" id="A0A9P5WW09"/>
<name>A0A9P5WW09_9AGAR</name>
<organism evidence="2 3">
    <name type="scientific">Macrolepiota fuliginosa MF-IS2</name>
    <dbReference type="NCBI Taxonomy" id="1400762"/>
    <lineage>
        <taxon>Eukaryota</taxon>
        <taxon>Fungi</taxon>
        <taxon>Dikarya</taxon>
        <taxon>Basidiomycota</taxon>
        <taxon>Agaricomycotina</taxon>
        <taxon>Agaricomycetes</taxon>
        <taxon>Agaricomycetidae</taxon>
        <taxon>Agaricales</taxon>
        <taxon>Agaricineae</taxon>
        <taxon>Agaricaceae</taxon>
        <taxon>Macrolepiota</taxon>
    </lineage>
</organism>
<feature type="region of interest" description="Disordered" evidence="1">
    <location>
        <begin position="118"/>
        <end position="163"/>
    </location>
</feature>